<dbReference type="EMBL" id="CP018889">
    <property type="protein sequence ID" value="AUI67654.1"/>
    <property type="molecule type" value="Genomic_DNA"/>
</dbReference>
<dbReference type="OrthoDB" id="9782945at2"/>
<evidence type="ECO:0000256" key="9">
    <source>
        <dbReference type="HAMAP-Rule" id="MF_00478"/>
    </source>
</evidence>
<dbReference type="NCBIfam" id="TIGR01948">
    <property type="entry name" value="rnfE"/>
    <property type="match status" value="1"/>
</dbReference>
<evidence type="ECO:0000313" key="11">
    <source>
        <dbReference type="Proteomes" id="UP000234271"/>
    </source>
</evidence>
<dbReference type="PANTHER" id="PTHR30586:SF0">
    <property type="entry name" value="ION-TRANSLOCATING OXIDOREDUCTASE COMPLEX SUBUNIT E"/>
    <property type="match status" value="1"/>
</dbReference>
<keyword evidence="11" id="KW-1185">Reference proteome</keyword>
<organism evidence="10 11">
    <name type="scientific">Beggiatoa leptomitoformis</name>
    <dbReference type="NCBI Taxonomy" id="288004"/>
    <lineage>
        <taxon>Bacteria</taxon>
        <taxon>Pseudomonadati</taxon>
        <taxon>Pseudomonadota</taxon>
        <taxon>Gammaproteobacteria</taxon>
        <taxon>Thiotrichales</taxon>
        <taxon>Thiotrichaceae</taxon>
        <taxon>Beggiatoa</taxon>
    </lineage>
</organism>
<dbReference type="InterPro" id="IPR010968">
    <property type="entry name" value="RnfE"/>
</dbReference>
<dbReference type="InterPro" id="IPR003667">
    <property type="entry name" value="NqrDE/RnfAE"/>
</dbReference>
<evidence type="ECO:0000256" key="3">
    <source>
        <dbReference type="ARBA" id="ARBA00022519"/>
    </source>
</evidence>
<evidence type="ECO:0000256" key="8">
    <source>
        <dbReference type="ARBA" id="ARBA00023136"/>
    </source>
</evidence>
<dbReference type="EC" id="7.-.-.-" evidence="9"/>
<dbReference type="GO" id="GO:0022900">
    <property type="term" value="P:electron transport chain"/>
    <property type="evidence" value="ECO:0007669"/>
    <property type="project" value="UniProtKB-UniRule"/>
</dbReference>
<dbReference type="STRING" id="288004.AL038_03650"/>
<gene>
    <name evidence="9" type="primary">rnfE</name>
    <name evidence="10" type="ORF">BLE401_02370</name>
</gene>
<dbReference type="Proteomes" id="UP000234271">
    <property type="component" value="Chromosome"/>
</dbReference>
<dbReference type="PIRSF" id="PIRSF006102">
    <property type="entry name" value="NQR_DE"/>
    <property type="match status" value="1"/>
</dbReference>
<comment type="function">
    <text evidence="9">Part of a membrane-bound complex that couples electron transfer with translocation of ions across the membrane.</text>
</comment>
<dbReference type="PANTHER" id="PTHR30586">
    <property type="entry name" value="ELECTRON TRANSPORT COMPLEX PROTEIN RNFE"/>
    <property type="match status" value="1"/>
</dbReference>
<evidence type="ECO:0000256" key="5">
    <source>
        <dbReference type="ARBA" id="ARBA00022967"/>
    </source>
</evidence>
<sequence length="227" mass="24313">MATNYGKIMRDGIWDNNPVLAQQLALCPTLAVTTTATNGLGMGLSTLLVLILTNLVIALVRDIVTPEVRIPVFIVLIAAVVTVIDMAINAFLHDLYKVLGLFIPLIVTNCVILGRAESFASRNTISASIVDGFAMGLGFTMMLTVMGAIREVIGSGTLFSQASLLLGQSFSFLEMTIIPDYKGYLLMILPPGGFLVMGFLIAAKRVWETRAKTTVAPILDSVETSAT</sequence>
<dbReference type="RefSeq" id="WP_062149179.1">
    <property type="nucleotide sequence ID" value="NZ_CP012373.2"/>
</dbReference>
<evidence type="ECO:0000256" key="2">
    <source>
        <dbReference type="ARBA" id="ARBA00022448"/>
    </source>
</evidence>
<dbReference type="GO" id="GO:0005886">
    <property type="term" value="C:plasma membrane"/>
    <property type="evidence" value="ECO:0007669"/>
    <property type="project" value="UniProtKB-SubCell"/>
</dbReference>
<protein>
    <recommendedName>
        <fullName evidence="9">Ion-translocating oxidoreductase complex subunit E</fullName>
        <ecNumber evidence="9">7.-.-.-</ecNumber>
    </recommendedName>
    <alternativeName>
        <fullName evidence="9">Rnf electron transport complex subunit E</fullName>
    </alternativeName>
</protein>
<feature type="transmembrane region" description="Helical" evidence="9">
    <location>
        <begin position="98"/>
        <end position="116"/>
    </location>
</feature>
<dbReference type="KEGG" id="blep:AL038_03650"/>
<evidence type="ECO:0000256" key="1">
    <source>
        <dbReference type="ARBA" id="ARBA00004127"/>
    </source>
</evidence>
<feature type="transmembrane region" description="Helical" evidence="9">
    <location>
        <begin position="40"/>
        <end position="60"/>
    </location>
</feature>
<keyword evidence="9" id="KW-1003">Cell membrane</keyword>
<feature type="transmembrane region" description="Helical" evidence="9">
    <location>
        <begin position="72"/>
        <end position="92"/>
    </location>
</feature>
<evidence type="ECO:0000256" key="6">
    <source>
        <dbReference type="ARBA" id="ARBA00022982"/>
    </source>
</evidence>
<comment type="similarity">
    <text evidence="9">Belongs to the NqrDE/RnfAE family.</text>
</comment>
<keyword evidence="4 9" id="KW-0812">Transmembrane</keyword>
<dbReference type="AlphaFoldDB" id="A0A2N9YB35"/>
<feature type="transmembrane region" description="Helical" evidence="9">
    <location>
        <begin position="183"/>
        <end position="203"/>
    </location>
</feature>
<feature type="transmembrane region" description="Helical" evidence="9">
    <location>
        <begin position="128"/>
        <end position="149"/>
    </location>
</feature>
<evidence type="ECO:0000256" key="4">
    <source>
        <dbReference type="ARBA" id="ARBA00022692"/>
    </source>
</evidence>
<comment type="subcellular location">
    <subcellularLocation>
        <location evidence="9">Cell inner membrane</location>
        <topology evidence="9">Multi-pass membrane protein</topology>
    </subcellularLocation>
    <subcellularLocation>
        <location evidence="1">Endomembrane system</location>
        <topology evidence="1">Multi-pass membrane protein</topology>
    </subcellularLocation>
</comment>
<keyword evidence="8 9" id="KW-0472">Membrane</keyword>
<evidence type="ECO:0000256" key="7">
    <source>
        <dbReference type="ARBA" id="ARBA00022989"/>
    </source>
</evidence>
<dbReference type="NCBIfam" id="NF009070">
    <property type="entry name" value="PRK12405.1"/>
    <property type="match status" value="1"/>
</dbReference>
<dbReference type="Pfam" id="PF02508">
    <property type="entry name" value="Rnf-Nqr"/>
    <property type="match status" value="1"/>
</dbReference>
<keyword evidence="5 9" id="KW-1278">Translocase</keyword>
<dbReference type="GO" id="GO:0012505">
    <property type="term" value="C:endomembrane system"/>
    <property type="evidence" value="ECO:0007669"/>
    <property type="project" value="UniProtKB-SubCell"/>
</dbReference>
<accession>A0A2N9YB35</accession>
<evidence type="ECO:0000313" key="10">
    <source>
        <dbReference type="EMBL" id="AUI67654.1"/>
    </source>
</evidence>
<name>A0A2N9YB35_9GAMM</name>
<keyword evidence="6 9" id="KW-0249">Electron transport</keyword>
<keyword evidence="7 9" id="KW-1133">Transmembrane helix</keyword>
<comment type="subunit">
    <text evidence="9">The complex is composed of six subunits: RnfA, RnfB, RnfC, RnfD, RnfE and RnfG.</text>
</comment>
<keyword evidence="3 9" id="KW-0997">Cell inner membrane</keyword>
<keyword evidence="2 9" id="KW-0813">Transport</keyword>
<proteinExistence type="inferred from homology"/>
<dbReference type="HAMAP" id="MF_00478">
    <property type="entry name" value="RsxE_RnfE"/>
    <property type="match status" value="1"/>
</dbReference>
<reference evidence="11" key="1">
    <citation type="submission" date="2016-12" db="EMBL/GenBank/DDBJ databases">
        <title>Complete Genome Sequence of Beggiatoa leptomitiformis D-401.</title>
        <authorList>
            <person name="Fomenkov A."/>
            <person name="Vincze T."/>
            <person name="Grabovich M."/>
            <person name="Anton B.P."/>
            <person name="Dubinina G."/>
            <person name="Orlova M."/>
            <person name="Belousova E."/>
            <person name="Roberts R.J."/>
        </authorList>
    </citation>
    <scope>NUCLEOTIDE SEQUENCE [LARGE SCALE GENOMIC DNA]</scope>
    <source>
        <strain evidence="11">D-401</strain>
    </source>
</reference>